<organism evidence="2 3">
    <name type="scientific">Pseudomonas phage ZC03</name>
    <dbReference type="NCBI Taxonomy" id="1622115"/>
    <lineage>
        <taxon>Viruses</taxon>
        <taxon>Duplodnaviria</taxon>
        <taxon>Heunggongvirae</taxon>
        <taxon>Uroviricota</taxon>
        <taxon>Caudoviricetes</taxon>
        <taxon>Schitoviridae</taxon>
        <taxon>Zicotriavirus</taxon>
        <taxon>Zicotriavirus ZC03</taxon>
    </lineage>
</organism>
<evidence type="ECO:0000313" key="3">
    <source>
        <dbReference type="Proteomes" id="UP000222072"/>
    </source>
</evidence>
<keyword evidence="1" id="KW-1133">Transmembrane helix</keyword>
<evidence type="ECO:0000313" key="2">
    <source>
        <dbReference type="EMBL" id="AMD43428.1"/>
    </source>
</evidence>
<feature type="transmembrane region" description="Helical" evidence="1">
    <location>
        <begin position="30"/>
        <end position="52"/>
    </location>
</feature>
<reference evidence="2 3" key="1">
    <citation type="journal article" date="2017" name="BMC Genomics">
        <title>Three novel Pseudomonas phages isolated from composting provide insights into the evolution and diversity of tailed phages.</title>
        <authorList>
            <person name="Amgarten D."/>
            <person name="Martins L.F."/>
            <person name="Lombardi K.C."/>
            <person name="Antunes L.P."/>
            <person name="de Souza A.P.S."/>
            <person name="Nicastro G.G."/>
            <person name="Kitajima E.W."/>
            <person name="Quaggio R.B."/>
            <person name="Upton C."/>
            <person name="Setubal J.C."/>
            <person name="da Silva A.M."/>
        </authorList>
    </citation>
    <scope>NUCLEOTIDE SEQUENCE [LARGE SCALE GENOMIC DNA]</scope>
</reference>
<protein>
    <recommendedName>
        <fullName evidence="4">Holin</fullName>
    </recommendedName>
</protein>
<sequence>MTTQIMIVINLFTLIVNTALLSESFRQGNVINVVIQTTLAVLAAWLLIYKYIPTHWGFIN</sequence>
<dbReference type="EMBL" id="KU356690">
    <property type="protein sequence ID" value="AMD43428.1"/>
    <property type="molecule type" value="Genomic_DNA"/>
</dbReference>
<evidence type="ECO:0008006" key="4">
    <source>
        <dbReference type="Google" id="ProtNLM"/>
    </source>
</evidence>
<evidence type="ECO:0000256" key="1">
    <source>
        <dbReference type="SAM" id="Phobius"/>
    </source>
</evidence>
<keyword evidence="1" id="KW-0472">Membrane</keyword>
<dbReference type="Proteomes" id="UP000222072">
    <property type="component" value="Segment"/>
</dbReference>
<accession>A0A1L2C947</accession>
<keyword evidence="3" id="KW-1185">Reference proteome</keyword>
<feature type="transmembrane region" description="Helical" evidence="1">
    <location>
        <begin position="6"/>
        <end position="23"/>
    </location>
</feature>
<gene>
    <name evidence="2" type="ORF">ZC03_051</name>
</gene>
<name>A0A1L2C947_9CAUD</name>
<proteinExistence type="predicted"/>
<keyword evidence="1" id="KW-0812">Transmembrane</keyword>